<evidence type="ECO:0000313" key="3">
    <source>
        <dbReference type="Proteomes" id="UP001595457"/>
    </source>
</evidence>
<dbReference type="InterPro" id="IPR036513">
    <property type="entry name" value="STAS_dom_sf"/>
</dbReference>
<dbReference type="InterPro" id="IPR058548">
    <property type="entry name" value="MlaB-like_STAS"/>
</dbReference>
<sequence>MYSLDAGQGRLRVQCDLTIFQAAQLWQAFGEALEQARALEVDLAGVGEFDSAGLQLLLMLRQAAIAGGRGLRLSNPGAAVVETLALVGASGLLDEVPPAPGSDLQ</sequence>
<dbReference type="EMBL" id="JBHRSJ010000004">
    <property type="protein sequence ID" value="MFC2971189.1"/>
    <property type="molecule type" value="Genomic_DNA"/>
</dbReference>
<evidence type="ECO:0000259" key="1">
    <source>
        <dbReference type="PROSITE" id="PS50801"/>
    </source>
</evidence>
<dbReference type="PROSITE" id="PS50801">
    <property type="entry name" value="STAS"/>
    <property type="match status" value="1"/>
</dbReference>
<protein>
    <submittedName>
        <fullName evidence="2">Lipid asymmetry maintenance protein MlaB</fullName>
    </submittedName>
</protein>
<dbReference type="PANTHER" id="PTHR35849:SF2">
    <property type="entry name" value="BLR2341 PROTEIN"/>
    <property type="match status" value="1"/>
</dbReference>
<feature type="domain" description="STAS" evidence="1">
    <location>
        <begin position="11"/>
        <end position="105"/>
    </location>
</feature>
<gene>
    <name evidence="2" type="ORF">ACFOJE_03020</name>
</gene>
<accession>A0ABV7ANZ8</accession>
<keyword evidence="3" id="KW-1185">Reference proteome</keyword>
<evidence type="ECO:0000313" key="2">
    <source>
        <dbReference type="EMBL" id="MFC2971189.1"/>
    </source>
</evidence>
<dbReference type="InterPro" id="IPR052746">
    <property type="entry name" value="MlaB_ABC_Transporter"/>
</dbReference>
<dbReference type="Pfam" id="PF13466">
    <property type="entry name" value="STAS_2"/>
    <property type="match status" value="1"/>
</dbReference>
<dbReference type="InterPro" id="IPR002645">
    <property type="entry name" value="STAS_dom"/>
</dbReference>
<proteinExistence type="predicted"/>
<organism evidence="2 3">
    <name type="scientific">Azotobacter bryophylli</name>
    <dbReference type="NCBI Taxonomy" id="1986537"/>
    <lineage>
        <taxon>Bacteria</taxon>
        <taxon>Pseudomonadati</taxon>
        <taxon>Pseudomonadota</taxon>
        <taxon>Gammaproteobacteria</taxon>
        <taxon>Pseudomonadales</taxon>
        <taxon>Pseudomonadaceae</taxon>
        <taxon>Azotobacter</taxon>
    </lineage>
</organism>
<comment type="caution">
    <text evidence="2">The sequence shown here is derived from an EMBL/GenBank/DDBJ whole genome shotgun (WGS) entry which is preliminary data.</text>
</comment>
<reference evidence="3" key="1">
    <citation type="journal article" date="2019" name="Int. J. Syst. Evol. Microbiol.">
        <title>The Global Catalogue of Microorganisms (GCM) 10K type strain sequencing project: providing services to taxonomists for standard genome sequencing and annotation.</title>
        <authorList>
            <consortium name="The Broad Institute Genomics Platform"/>
            <consortium name="The Broad Institute Genome Sequencing Center for Infectious Disease"/>
            <person name="Wu L."/>
            <person name="Ma J."/>
        </authorList>
    </citation>
    <scope>NUCLEOTIDE SEQUENCE [LARGE SCALE GENOMIC DNA]</scope>
    <source>
        <strain evidence="3">KCTC 62195</strain>
    </source>
</reference>
<dbReference type="SUPFAM" id="SSF52091">
    <property type="entry name" value="SpoIIaa-like"/>
    <property type="match status" value="1"/>
</dbReference>
<dbReference type="CDD" id="cd07043">
    <property type="entry name" value="STAS_anti-anti-sigma_factors"/>
    <property type="match status" value="1"/>
</dbReference>
<name>A0ABV7ANZ8_9GAMM</name>
<dbReference type="RefSeq" id="WP_377812770.1">
    <property type="nucleotide sequence ID" value="NZ_JBHRSJ010000004.1"/>
</dbReference>
<dbReference type="Gene3D" id="3.30.750.24">
    <property type="entry name" value="STAS domain"/>
    <property type="match status" value="1"/>
</dbReference>
<dbReference type="PANTHER" id="PTHR35849">
    <property type="entry name" value="BLR2341 PROTEIN"/>
    <property type="match status" value="1"/>
</dbReference>
<dbReference type="Proteomes" id="UP001595457">
    <property type="component" value="Unassembled WGS sequence"/>
</dbReference>